<dbReference type="PANTHER" id="PTHR10849">
    <property type="entry name" value="NADH DEHYDROGENASE UBIQUINONE IRON-SULFUR PROTEIN 8, MITOCHONDRIAL"/>
    <property type="match status" value="1"/>
</dbReference>
<dbReference type="EMBL" id="CP003732">
    <property type="protein sequence ID" value="AFV12802.1"/>
    <property type="molecule type" value="Genomic_DNA"/>
</dbReference>
<keyword evidence="5" id="KW-0411">Iron-sulfur</keyword>
<evidence type="ECO:0000259" key="6">
    <source>
        <dbReference type="PROSITE" id="PS51379"/>
    </source>
</evidence>
<dbReference type="InterPro" id="IPR017896">
    <property type="entry name" value="4Fe4S_Fe-S-bd"/>
</dbReference>
<dbReference type="HOGENOM" id="CLU_067218_3_1_9"/>
<keyword evidence="8" id="KW-1185">Reference proteome</keyword>
<keyword evidence="3" id="KW-0677">Repeat</keyword>
<dbReference type="InterPro" id="IPR010226">
    <property type="entry name" value="NADH_quinone_OxRdtase_chainI"/>
</dbReference>
<evidence type="ECO:0000256" key="3">
    <source>
        <dbReference type="ARBA" id="ARBA00022737"/>
    </source>
</evidence>
<reference evidence="7 8" key="1">
    <citation type="journal article" date="2012" name="BMC Genomics">
        <title>Genome-guided analysis of physiological and morphological traits of the fermentative acetate oxidizer Thermacetogenium phaeum.</title>
        <authorList>
            <person name="Oehler D."/>
            <person name="Poehlein A."/>
            <person name="Leimbach A."/>
            <person name="Muller N."/>
            <person name="Daniel R."/>
            <person name="Gottschalk G."/>
            <person name="Schink B."/>
        </authorList>
    </citation>
    <scope>NUCLEOTIDE SEQUENCE [LARGE SCALE GENOMIC DNA]</scope>
    <source>
        <strain evidence="8">ATCC BAA-254 / DSM 26808 / PB</strain>
    </source>
</reference>
<dbReference type="PROSITE" id="PS00198">
    <property type="entry name" value="4FE4S_FER_1"/>
    <property type="match status" value="1"/>
</dbReference>
<evidence type="ECO:0000313" key="8">
    <source>
        <dbReference type="Proteomes" id="UP000000467"/>
    </source>
</evidence>
<dbReference type="GO" id="GO:0051539">
    <property type="term" value="F:4 iron, 4 sulfur cluster binding"/>
    <property type="evidence" value="ECO:0007669"/>
    <property type="project" value="UniProtKB-KW"/>
</dbReference>
<dbReference type="GO" id="GO:0003954">
    <property type="term" value="F:NADH dehydrogenase activity"/>
    <property type="evidence" value="ECO:0007669"/>
    <property type="project" value="TreeGrafter"/>
</dbReference>
<evidence type="ECO:0000256" key="5">
    <source>
        <dbReference type="ARBA" id="ARBA00023014"/>
    </source>
</evidence>
<dbReference type="SUPFAM" id="SSF54862">
    <property type="entry name" value="4Fe-4S ferredoxins"/>
    <property type="match status" value="1"/>
</dbReference>
<keyword evidence="1" id="KW-0004">4Fe-4S</keyword>
<dbReference type="OrthoDB" id="9803192at2"/>
<feature type="domain" description="4Fe-4S ferredoxin-type" evidence="6">
    <location>
        <begin position="66"/>
        <end position="95"/>
    </location>
</feature>
<sequence length="183" mass="20294">MIKLLRKVLQVGEATEKYPFTPATVSPGMRGKPEYHFQSCISCGACAGACPANAITLESDPDLGTRRWAIFYGRCIFCGRCEEVCPTGAITLSQDFELAAVNRDDLITTAEFRLTKCRACGRFFAPARELTYLLTSLMENGLPLEEAEEKRRLLRTCPECRRKISICNLRKATTGLTGKGVTR</sequence>
<proteinExistence type="predicted"/>
<keyword evidence="7" id="KW-0560">Oxidoreductase</keyword>
<dbReference type="PROSITE" id="PS51379">
    <property type="entry name" value="4FE4S_FER_2"/>
    <property type="match status" value="2"/>
</dbReference>
<accession>K4LL81</accession>
<dbReference type="AlphaFoldDB" id="K4LL81"/>
<keyword evidence="4" id="KW-0408">Iron</keyword>
<dbReference type="PANTHER" id="PTHR10849:SF35">
    <property type="entry name" value="FORMATE HYDROGENLYASE SUBUNIT 6-RELATED"/>
    <property type="match status" value="1"/>
</dbReference>
<dbReference type="GO" id="GO:0009060">
    <property type="term" value="P:aerobic respiration"/>
    <property type="evidence" value="ECO:0007669"/>
    <property type="project" value="TreeGrafter"/>
</dbReference>
<dbReference type="NCBIfam" id="NF009053">
    <property type="entry name" value="PRK12387.1"/>
    <property type="match status" value="1"/>
</dbReference>
<dbReference type="GO" id="GO:0016020">
    <property type="term" value="C:membrane"/>
    <property type="evidence" value="ECO:0007669"/>
    <property type="project" value="InterPro"/>
</dbReference>
<feature type="domain" description="4Fe-4S ferredoxin-type" evidence="6">
    <location>
        <begin position="31"/>
        <end position="60"/>
    </location>
</feature>
<evidence type="ECO:0000256" key="2">
    <source>
        <dbReference type="ARBA" id="ARBA00022723"/>
    </source>
</evidence>
<dbReference type="Proteomes" id="UP000000467">
    <property type="component" value="Chromosome"/>
</dbReference>
<dbReference type="InterPro" id="IPR017900">
    <property type="entry name" value="4Fe4S_Fe_S_CS"/>
</dbReference>
<gene>
    <name evidence="7" type="primary">hyfH</name>
    <name evidence="7" type="ordered locus">Tph_c26340</name>
</gene>
<dbReference type="KEGG" id="tpz:Tph_c26340"/>
<dbReference type="RefSeq" id="WP_015051662.1">
    <property type="nucleotide sequence ID" value="NC_018870.1"/>
</dbReference>
<protein>
    <submittedName>
        <fullName evidence="7">Formate hydrogenlyase complex iron-sulfur protein HyfH</fullName>
        <ecNumber evidence="7">1.12.7.2</ecNumber>
    </submittedName>
</protein>
<dbReference type="GO" id="GO:0008901">
    <property type="term" value="F:ferredoxin hydrogenase activity"/>
    <property type="evidence" value="ECO:0007669"/>
    <property type="project" value="UniProtKB-EC"/>
</dbReference>
<evidence type="ECO:0000313" key="7">
    <source>
        <dbReference type="EMBL" id="AFV12802.1"/>
    </source>
</evidence>
<dbReference type="Gene3D" id="3.30.70.3270">
    <property type="match status" value="1"/>
</dbReference>
<name>K4LL81_THEPS</name>
<dbReference type="STRING" id="1089553.Tph_c26340"/>
<evidence type="ECO:0000256" key="1">
    <source>
        <dbReference type="ARBA" id="ARBA00022485"/>
    </source>
</evidence>
<keyword evidence="7" id="KW-0456">Lyase</keyword>
<evidence type="ECO:0000256" key="4">
    <source>
        <dbReference type="ARBA" id="ARBA00023004"/>
    </source>
</evidence>
<keyword evidence="2" id="KW-0479">Metal-binding</keyword>
<dbReference type="EC" id="1.12.7.2" evidence="7"/>
<organism evidence="7 8">
    <name type="scientific">Thermacetogenium phaeum (strain ATCC BAA-254 / DSM 26808 / PB)</name>
    <dbReference type="NCBI Taxonomy" id="1089553"/>
    <lineage>
        <taxon>Bacteria</taxon>
        <taxon>Bacillati</taxon>
        <taxon>Bacillota</taxon>
        <taxon>Clostridia</taxon>
        <taxon>Thermoanaerobacterales</taxon>
        <taxon>Thermoanaerobacteraceae</taxon>
        <taxon>Thermacetogenium</taxon>
    </lineage>
</organism>
<dbReference type="Pfam" id="PF12838">
    <property type="entry name" value="Fer4_7"/>
    <property type="match status" value="1"/>
</dbReference>
<dbReference type="eggNOG" id="COG1143">
    <property type="taxonomic scope" value="Bacteria"/>
</dbReference>
<dbReference type="GO" id="GO:0016829">
    <property type="term" value="F:lyase activity"/>
    <property type="evidence" value="ECO:0007669"/>
    <property type="project" value="UniProtKB-KW"/>
</dbReference>
<dbReference type="GO" id="GO:0046872">
    <property type="term" value="F:metal ion binding"/>
    <property type="evidence" value="ECO:0007669"/>
    <property type="project" value="UniProtKB-KW"/>
</dbReference>